<evidence type="ECO:0000256" key="7">
    <source>
        <dbReference type="ARBA" id="ARBA00022723"/>
    </source>
</evidence>
<comment type="subcellular location">
    <subcellularLocation>
        <location evidence="1 14">Cytoplasm</location>
    </subcellularLocation>
</comment>
<dbReference type="Gene3D" id="1.10.3210.10">
    <property type="entry name" value="Hypothetical protein af1432"/>
    <property type="match status" value="1"/>
</dbReference>
<reference evidence="15" key="1">
    <citation type="journal article" date="2020" name="J. Eukaryot. Microbiol.">
        <title>De novo Sequencing, Assembly and Annotation of the Transcriptome for the Free-Living Testate Amoeba Arcella intermedia.</title>
        <authorList>
            <person name="Ribeiro G.M."/>
            <person name="Porfirio-Sousa A.L."/>
            <person name="Maurer-Alcala X.X."/>
            <person name="Katz L.A."/>
            <person name="Lahr D.J.G."/>
        </authorList>
    </citation>
    <scope>NUCLEOTIDE SEQUENCE</scope>
</reference>
<evidence type="ECO:0000313" key="15">
    <source>
        <dbReference type="EMBL" id="NDV34971.1"/>
    </source>
</evidence>
<evidence type="ECO:0000256" key="12">
    <source>
        <dbReference type="PIRSR" id="PIRSR607828-1"/>
    </source>
</evidence>
<dbReference type="SUPFAM" id="SSF109604">
    <property type="entry name" value="HD-domain/PDEase-like"/>
    <property type="match status" value="1"/>
</dbReference>
<evidence type="ECO:0000256" key="14">
    <source>
        <dbReference type="RuleBase" id="RU367039"/>
    </source>
</evidence>
<dbReference type="GO" id="GO:0005506">
    <property type="term" value="F:iron ion binding"/>
    <property type="evidence" value="ECO:0007669"/>
    <property type="project" value="InterPro"/>
</dbReference>
<feature type="binding site" evidence="12">
    <location>
        <begin position="206"/>
        <end position="207"/>
    </location>
    <ligand>
        <name>substrate</name>
    </ligand>
</feature>
<comment type="cofactor">
    <cofactor evidence="13 14">
        <name>Fe cation</name>
        <dbReference type="ChEBI" id="CHEBI:24875"/>
    </cofactor>
    <text evidence="13 14">Binds 2 iron ions per subunit.</text>
</comment>
<evidence type="ECO:0000256" key="11">
    <source>
        <dbReference type="ARBA" id="ARBA00048271"/>
    </source>
</evidence>
<evidence type="ECO:0000256" key="10">
    <source>
        <dbReference type="ARBA" id="ARBA00029668"/>
    </source>
</evidence>
<dbReference type="Pfam" id="PF05153">
    <property type="entry name" value="MIOX"/>
    <property type="match status" value="1"/>
</dbReference>
<keyword evidence="7 13" id="KW-0479">Metal-binding</keyword>
<comment type="similarity">
    <text evidence="3 14">Belongs to the myo-inositol oxygenase family.</text>
</comment>
<name>A0A6B2LDS9_9EUKA</name>
<feature type="binding site" evidence="12">
    <location>
        <position position="111"/>
    </location>
    <ligand>
        <name>substrate</name>
    </ligand>
</feature>
<comment type="catalytic activity">
    <reaction evidence="11 14">
        <text>myo-inositol + O2 = D-glucuronate + H2O + H(+)</text>
        <dbReference type="Rhea" id="RHEA:23696"/>
        <dbReference type="ChEBI" id="CHEBI:15377"/>
        <dbReference type="ChEBI" id="CHEBI:15378"/>
        <dbReference type="ChEBI" id="CHEBI:15379"/>
        <dbReference type="ChEBI" id="CHEBI:17268"/>
        <dbReference type="ChEBI" id="CHEBI:58720"/>
        <dbReference type="EC" id="1.13.99.1"/>
    </reaction>
</comment>
<feature type="binding site" evidence="13">
    <location>
        <position position="206"/>
    </location>
    <ligand>
        <name>Fe cation</name>
        <dbReference type="ChEBI" id="CHEBI:24875"/>
        <label>1</label>
    </ligand>
</feature>
<feature type="binding site" evidence="12">
    <location>
        <begin position="69"/>
        <end position="71"/>
    </location>
    <ligand>
        <name>substrate</name>
    </ligand>
</feature>
<comment type="pathway">
    <text evidence="2 14">Polyol metabolism; myo-inositol degradation into D-glucuronate; D-glucuronate from myo-inositol: step 1/1.</text>
</comment>
<evidence type="ECO:0000256" key="2">
    <source>
        <dbReference type="ARBA" id="ARBA00005167"/>
    </source>
</evidence>
<dbReference type="EC" id="1.13.99.1" evidence="4 14"/>
<keyword evidence="8 14" id="KW-0560">Oxidoreductase</keyword>
<dbReference type="PANTHER" id="PTHR12588">
    <property type="entry name" value="MYOINOSITOL OXYGENASE"/>
    <property type="match status" value="1"/>
</dbReference>
<evidence type="ECO:0000256" key="5">
    <source>
        <dbReference type="ARBA" id="ARBA00019269"/>
    </source>
</evidence>
<accession>A0A6B2LDS9</accession>
<dbReference type="InterPro" id="IPR007828">
    <property type="entry name" value="Inositol_oxygenase"/>
</dbReference>
<protein>
    <recommendedName>
        <fullName evidence="5 14">Inositol oxygenase</fullName>
        <ecNumber evidence="4 14">1.13.99.1</ecNumber>
    </recommendedName>
    <alternativeName>
        <fullName evidence="10 14">Myo-inositol oxygenase</fullName>
    </alternativeName>
</protein>
<organism evidence="15">
    <name type="scientific">Arcella intermedia</name>
    <dbReference type="NCBI Taxonomy" id="1963864"/>
    <lineage>
        <taxon>Eukaryota</taxon>
        <taxon>Amoebozoa</taxon>
        <taxon>Tubulinea</taxon>
        <taxon>Elardia</taxon>
        <taxon>Arcellinida</taxon>
        <taxon>Sphaerothecina</taxon>
        <taxon>Arcellidae</taxon>
        <taxon>Arcella</taxon>
    </lineage>
</organism>
<evidence type="ECO:0000256" key="6">
    <source>
        <dbReference type="ARBA" id="ARBA00022490"/>
    </source>
</evidence>
<feature type="binding site" evidence="13">
    <location>
        <position position="180"/>
    </location>
    <ligand>
        <name>Fe cation</name>
        <dbReference type="ChEBI" id="CHEBI:24875"/>
        <label>1</label>
    </ligand>
</feature>
<feature type="binding site" evidence="13">
    <location>
        <position position="82"/>
    </location>
    <ligand>
        <name>Fe cation</name>
        <dbReference type="ChEBI" id="CHEBI:24875"/>
        <label>1</label>
    </ligand>
</feature>
<evidence type="ECO:0000256" key="4">
    <source>
        <dbReference type="ARBA" id="ARBA00011919"/>
    </source>
</evidence>
<proteinExistence type="inferred from homology"/>
<dbReference type="GO" id="GO:0019310">
    <property type="term" value="P:inositol catabolic process"/>
    <property type="evidence" value="ECO:0007669"/>
    <property type="project" value="UniProtKB-UniRule"/>
</dbReference>
<keyword evidence="6 14" id="KW-0963">Cytoplasm</keyword>
<feature type="binding site" evidence="13">
    <location>
        <position position="108"/>
    </location>
    <ligand>
        <name>Fe cation</name>
        <dbReference type="ChEBI" id="CHEBI:24875"/>
        <label>1</label>
    </ligand>
</feature>
<dbReference type="PANTHER" id="PTHR12588:SF0">
    <property type="entry name" value="INOSITOL OXYGENASE"/>
    <property type="match status" value="1"/>
</dbReference>
<feature type="binding site" evidence="13">
    <location>
        <position position="107"/>
    </location>
    <ligand>
        <name>Fe cation</name>
        <dbReference type="ChEBI" id="CHEBI:24875"/>
        <label>1</label>
    </ligand>
</feature>
<evidence type="ECO:0000256" key="9">
    <source>
        <dbReference type="ARBA" id="ARBA00023004"/>
    </source>
</evidence>
<dbReference type="GO" id="GO:0050113">
    <property type="term" value="F:inositol oxygenase activity"/>
    <property type="evidence" value="ECO:0007669"/>
    <property type="project" value="UniProtKB-UniRule"/>
</dbReference>
<dbReference type="GO" id="GO:0005737">
    <property type="term" value="C:cytoplasm"/>
    <property type="evidence" value="ECO:0007669"/>
    <property type="project" value="UniProtKB-SubCell"/>
</dbReference>
<evidence type="ECO:0000256" key="8">
    <source>
        <dbReference type="ARBA" id="ARBA00023002"/>
    </source>
</evidence>
<evidence type="ECO:0000256" key="3">
    <source>
        <dbReference type="ARBA" id="ARBA00005286"/>
    </source>
</evidence>
<evidence type="ECO:0000256" key="13">
    <source>
        <dbReference type="PIRSR" id="PIRSR607828-2"/>
    </source>
</evidence>
<feature type="binding site" evidence="12">
    <location>
        <position position="13"/>
    </location>
    <ligand>
        <name>substrate</name>
    </ligand>
</feature>
<dbReference type="UniPathway" id="UPA00111">
    <property type="reaction ID" value="UER00527"/>
</dbReference>
<dbReference type="EMBL" id="GIBP01006002">
    <property type="protein sequence ID" value="NDV34971.1"/>
    <property type="molecule type" value="Transcribed_RNA"/>
</dbReference>
<keyword evidence="9 13" id="KW-0408">Iron</keyword>
<dbReference type="AlphaFoldDB" id="A0A6B2LDS9"/>
<evidence type="ECO:0000256" key="1">
    <source>
        <dbReference type="ARBA" id="ARBA00004496"/>
    </source>
</evidence>
<feature type="binding site" evidence="12">
    <location>
        <begin position="128"/>
        <end position="129"/>
    </location>
    <ligand>
        <name>substrate</name>
    </ligand>
</feature>
<sequence>MNGFGAKREDQFRNYEDSSRQEIVSKTYREHHIQQTFQNVQLLKRQHLQFNKGKMTLWDVIHKLDELVDDSDPDADFPQIYHALQTAESLRRDWPDLDWMHLVGLLHDAGKVLALPEFGGCPQWAVVGDTYPVGCKFSPKIVYPHYLSENPDHSDDRFSTPCGIYEPNCGINNIEMTWGHDEYMYQVCLHNKTIIPPEGLSMIRFHSFYAWHKEGEYQHLMKEEDYETLKWVQRFNKGDLYSKCADLPDPQTLKPYYESLLRKYFPDPLLEW</sequence>
<feature type="binding site" evidence="13">
    <location>
        <position position="239"/>
    </location>
    <ligand>
        <name>Fe cation</name>
        <dbReference type="ChEBI" id="CHEBI:24875"/>
        <label>1</label>
    </ligand>
</feature>